<dbReference type="SUPFAM" id="SSF48403">
    <property type="entry name" value="Ankyrin repeat"/>
    <property type="match status" value="1"/>
</dbReference>
<dbReference type="AlphaFoldDB" id="A0A2H3HQR4"/>
<reference evidence="1 2" key="1">
    <citation type="journal article" date="2016" name="Environ. Microbiol.">
        <title>Effector profiles distinguish formae speciales of Fusarium oxysporum.</title>
        <authorList>
            <person name="van Dam P."/>
            <person name="Fokkens L."/>
            <person name="Schmidt S.M."/>
            <person name="Linmans J.H."/>
            <person name="Kistler H.C."/>
            <person name="Ma L.J."/>
            <person name="Rep M."/>
        </authorList>
    </citation>
    <scope>NUCLEOTIDE SEQUENCE [LARGE SCALE GENOMIC DNA]</scope>
    <source>
        <strain evidence="1 2">Forc016</strain>
    </source>
</reference>
<evidence type="ECO:0000313" key="1">
    <source>
        <dbReference type="EMBL" id="PCD38682.1"/>
    </source>
</evidence>
<dbReference type="Proteomes" id="UP000219602">
    <property type="component" value="Chromosome 5"/>
</dbReference>
<comment type="caution">
    <text evidence="1">The sequence shown here is derived from an EMBL/GenBank/DDBJ whole genome shotgun (WGS) entry which is preliminary data.</text>
</comment>
<accession>A0A2H3HQR4</accession>
<reference evidence="1 2" key="2">
    <citation type="journal article" date="2017" name="Sci. Rep.">
        <title>A mobile pathogenicity chromosome in Fusarium oxysporum for infection of multiple cucurbit species.</title>
        <authorList>
            <person name="van Dam P."/>
            <person name="Fokkens L."/>
            <person name="Ayukawa Y."/>
            <person name="van der Gragt M."/>
            <person name="Ter Horst A."/>
            <person name="Brankovics B."/>
            <person name="Houterman P.M."/>
            <person name="Arie T."/>
            <person name="Rep M."/>
        </authorList>
    </citation>
    <scope>NUCLEOTIDE SEQUENCE [LARGE SCALE GENOMIC DNA]</scope>
    <source>
        <strain evidence="1 2">Forc016</strain>
    </source>
</reference>
<dbReference type="Gene3D" id="1.25.40.20">
    <property type="entry name" value="Ankyrin repeat-containing domain"/>
    <property type="match status" value="1"/>
</dbReference>
<gene>
    <name evidence="1" type="ORF">AU210_007149</name>
</gene>
<dbReference type="InterPro" id="IPR036770">
    <property type="entry name" value="Ankyrin_rpt-contain_sf"/>
</dbReference>
<protein>
    <submittedName>
        <fullName evidence="1">Uncharacterized protein</fullName>
    </submittedName>
</protein>
<name>A0A2H3HQR4_FUSOX</name>
<proteinExistence type="predicted"/>
<evidence type="ECO:0000313" key="2">
    <source>
        <dbReference type="Proteomes" id="UP000219602"/>
    </source>
</evidence>
<sequence length="292" mass="33392">MSSSLFLKARGYETVIRSTHVSQNKRVYLEGTVFPLDAFTFSPRLSYTPLDGTHIELPPLCYTVLNGSFEDLRDLLADSKRTEQFQRDIDYALFFANLSEDTLKAFVLLESGANPGRPLSSNGLHGAASRGQLNEICKYALNPNISMDVQDETFATPVIYAMDLNSPRDWDTIEYLFIQGASPQAKVSNYTYAQIARQKGKDDLAQKIEAYKGWVGPLYKKSVIRVKQHKRSGLVWVKVLYECPRFPNEGWNYTSYELFSELGDDLLVKEAKRMWEENRSRGRLRRSMRKGL</sequence>
<dbReference type="EMBL" id="MABQ02000004">
    <property type="protein sequence ID" value="PCD38682.1"/>
    <property type="molecule type" value="Genomic_DNA"/>
</dbReference>
<organism evidence="1 2">
    <name type="scientific">Fusarium oxysporum f. sp. radicis-cucumerinum</name>
    <dbReference type="NCBI Taxonomy" id="327505"/>
    <lineage>
        <taxon>Eukaryota</taxon>
        <taxon>Fungi</taxon>
        <taxon>Dikarya</taxon>
        <taxon>Ascomycota</taxon>
        <taxon>Pezizomycotina</taxon>
        <taxon>Sordariomycetes</taxon>
        <taxon>Hypocreomycetidae</taxon>
        <taxon>Hypocreales</taxon>
        <taxon>Nectriaceae</taxon>
        <taxon>Fusarium</taxon>
        <taxon>Fusarium oxysporum species complex</taxon>
    </lineage>
</organism>